<dbReference type="PANTHER" id="PTHR30288">
    <property type="entry name" value="FLAGELLAR CAP/ASSEMBLY PROTEIN FLID"/>
    <property type="match status" value="1"/>
</dbReference>
<dbReference type="Pfam" id="PF02465">
    <property type="entry name" value="FliD_N"/>
    <property type="match status" value="1"/>
</dbReference>
<evidence type="ECO:0000256" key="3">
    <source>
        <dbReference type="ARBA" id="ARBA00023054"/>
    </source>
</evidence>
<gene>
    <name evidence="8" type="primary">fliD</name>
    <name evidence="8" type="ORF">Ari01nite_53250</name>
</gene>
<dbReference type="Pfam" id="PF07195">
    <property type="entry name" value="FliD_C"/>
    <property type="match status" value="1"/>
</dbReference>
<reference evidence="8" key="1">
    <citation type="submission" date="2021-01" db="EMBL/GenBank/DDBJ databases">
        <title>Whole genome shotgun sequence of Actinoplanes rishiriensis NBRC 108556.</title>
        <authorList>
            <person name="Komaki H."/>
            <person name="Tamura T."/>
        </authorList>
    </citation>
    <scope>NUCLEOTIDE SEQUENCE</scope>
    <source>
        <strain evidence="8">NBRC 108556</strain>
    </source>
</reference>
<evidence type="ECO:0000313" key="8">
    <source>
        <dbReference type="EMBL" id="GIE97860.1"/>
    </source>
</evidence>
<comment type="function">
    <text evidence="5">Required for morphogenesis and for the elongation of the flagellar filament by facilitating polymerization of the flagellin monomers at the tip of growing filament. Forms a capping structure, which prevents flagellin subunits (transported through the central channel of the flagellum) from leaking out without polymerization at the distal end.</text>
</comment>
<feature type="domain" description="Flagellar hook-associated protein 2 C-terminal" evidence="7">
    <location>
        <begin position="231"/>
        <end position="464"/>
    </location>
</feature>
<dbReference type="InterPro" id="IPR010810">
    <property type="entry name" value="Flagellin_hook_IN_motif"/>
</dbReference>
<dbReference type="EMBL" id="BOMV01000059">
    <property type="protein sequence ID" value="GIE97860.1"/>
    <property type="molecule type" value="Genomic_DNA"/>
</dbReference>
<evidence type="ECO:0000256" key="1">
    <source>
        <dbReference type="ARBA" id="ARBA00009764"/>
    </source>
</evidence>
<dbReference type="InterPro" id="IPR003481">
    <property type="entry name" value="FliD_N"/>
</dbReference>
<keyword evidence="4 5" id="KW-0975">Bacterial flagellum</keyword>
<name>A0A919JZN1_9ACTN</name>
<keyword evidence="5" id="KW-0964">Secreted</keyword>
<dbReference type="InterPro" id="IPR040026">
    <property type="entry name" value="FliD"/>
</dbReference>
<keyword evidence="8" id="KW-0966">Cell projection</keyword>
<dbReference type="GO" id="GO:0071973">
    <property type="term" value="P:bacterial-type flagellum-dependent cell motility"/>
    <property type="evidence" value="ECO:0007669"/>
    <property type="project" value="TreeGrafter"/>
</dbReference>
<keyword evidence="8" id="KW-0282">Flagellum</keyword>
<dbReference type="GO" id="GO:0009421">
    <property type="term" value="C:bacterial-type flagellum filament cap"/>
    <property type="evidence" value="ECO:0007669"/>
    <property type="project" value="InterPro"/>
</dbReference>
<protein>
    <recommendedName>
        <fullName evidence="5">Flagellar hook-associated protein 2</fullName>
        <shortName evidence="5">HAP2</shortName>
    </recommendedName>
    <alternativeName>
        <fullName evidence="5">Flagellar cap protein</fullName>
    </alternativeName>
</protein>
<evidence type="ECO:0000256" key="2">
    <source>
        <dbReference type="ARBA" id="ARBA00011255"/>
    </source>
</evidence>
<evidence type="ECO:0000259" key="6">
    <source>
        <dbReference type="Pfam" id="PF02465"/>
    </source>
</evidence>
<proteinExistence type="inferred from homology"/>
<comment type="caution">
    <text evidence="8">The sequence shown here is derived from an EMBL/GenBank/DDBJ whole genome shotgun (WGS) entry which is preliminary data.</text>
</comment>
<accession>A0A919JZN1</accession>
<comment type="similarity">
    <text evidence="1 5">Belongs to the FliD family.</text>
</comment>
<dbReference type="PANTHER" id="PTHR30288:SF0">
    <property type="entry name" value="FLAGELLAR HOOK-ASSOCIATED PROTEIN 2"/>
    <property type="match status" value="1"/>
</dbReference>
<evidence type="ECO:0000256" key="4">
    <source>
        <dbReference type="ARBA" id="ARBA00023143"/>
    </source>
</evidence>
<keyword evidence="3" id="KW-0175">Coiled coil</keyword>
<dbReference type="InterPro" id="IPR010809">
    <property type="entry name" value="FliD_C"/>
</dbReference>
<keyword evidence="9" id="KW-1185">Reference proteome</keyword>
<comment type="subcellular location">
    <subcellularLocation>
        <location evidence="5">Secreted</location>
    </subcellularLocation>
    <subcellularLocation>
        <location evidence="5">Bacterial flagellum</location>
    </subcellularLocation>
</comment>
<dbReference type="Proteomes" id="UP000636960">
    <property type="component" value="Unassembled WGS sequence"/>
</dbReference>
<evidence type="ECO:0000259" key="7">
    <source>
        <dbReference type="Pfam" id="PF07195"/>
    </source>
</evidence>
<feature type="domain" description="Flagellar hook-associated protein 2 N-terminal" evidence="6">
    <location>
        <begin position="10"/>
        <end position="107"/>
    </location>
</feature>
<dbReference type="GO" id="GO:0009424">
    <property type="term" value="C:bacterial-type flagellum hook"/>
    <property type="evidence" value="ECO:0007669"/>
    <property type="project" value="UniProtKB-UniRule"/>
</dbReference>
<organism evidence="8 9">
    <name type="scientific">Paractinoplanes rishiriensis</name>
    <dbReference type="NCBI Taxonomy" id="1050105"/>
    <lineage>
        <taxon>Bacteria</taxon>
        <taxon>Bacillati</taxon>
        <taxon>Actinomycetota</taxon>
        <taxon>Actinomycetes</taxon>
        <taxon>Micromonosporales</taxon>
        <taxon>Micromonosporaceae</taxon>
        <taxon>Paractinoplanes</taxon>
    </lineage>
</organism>
<dbReference type="GO" id="GO:0007155">
    <property type="term" value="P:cell adhesion"/>
    <property type="evidence" value="ECO:0007669"/>
    <property type="project" value="InterPro"/>
</dbReference>
<dbReference type="RefSeq" id="WP_203784905.1">
    <property type="nucleotide sequence ID" value="NZ_BOMV01000059.1"/>
</dbReference>
<evidence type="ECO:0000256" key="5">
    <source>
        <dbReference type="RuleBase" id="RU362066"/>
    </source>
</evidence>
<dbReference type="AlphaFoldDB" id="A0A919JZN1"/>
<comment type="subunit">
    <text evidence="2 5">Homopentamer.</text>
</comment>
<dbReference type="Pfam" id="PF07196">
    <property type="entry name" value="Flagellin_IN"/>
    <property type="match status" value="1"/>
</dbReference>
<keyword evidence="8" id="KW-0969">Cilium</keyword>
<sequence length="478" mass="49468">MTTSVDGLVSGLSTSSLIQQLMQVEKAPQDRLKTKVTTAQTAVSSYQSVNSKLSSLKSAADDISQLKTWRAIKPTSTSSNVTATATGGLNAAAGELTFDITKLARAQSTTMKVDTTKSFDTNNDGTPDAPVRITNAASLDVTPVTYDKDGLVISTGTPVPVDISADQSAEGIAKAINQANLGIRAYVVKVSDTEGVLQFTGTKPGADKGFTIDGLNGTGVGGTDPVTRVSQNAVMQVGDPNNGGYTIESGNNTFADVIPGVTITATKEDNNVTVSAAADVSGVAAKFQALVDAANATLTEIGTQTAYNAETKKGSPLTGDFMVRQMSQTILSAVSIGLTYPNPKFDANQAEGPGNLKNIEFGSLAKLGIELSRDGKLSFDAGKFTAGYNTDPAAIQEAGIALGDAFESLAGKQSTSVTAVVTGRKNEIDTINTQISNWDVRLSARQAALQRQYASLETSLGSLKNQSSWLAGQLGGLG</sequence>
<dbReference type="GO" id="GO:0005576">
    <property type="term" value="C:extracellular region"/>
    <property type="evidence" value="ECO:0007669"/>
    <property type="project" value="UniProtKB-SubCell"/>
</dbReference>
<evidence type="ECO:0000313" key="9">
    <source>
        <dbReference type="Proteomes" id="UP000636960"/>
    </source>
</evidence>